<dbReference type="OrthoDB" id="5976967at2759"/>
<dbReference type="InterPro" id="IPR029064">
    <property type="entry name" value="Ribosomal_eL30-like_sf"/>
</dbReference>
<dbReference type="GO" id="GO:0005634">
    <property type="term" value="C:nucleus"/>
    <property type="evidence" value="ECO:0007669"/>
    <property type="project" value="InterPro"/>
</dbReference>
<dbReference type="PANTHER" id="PTHR10411:SF8">
    <property type="entry name" value="FI09246P"/>
    <property type="match status" value="1"/>
</dbReference>
<proteinExistence type="predicted"/>
<dbReference type="AlphaFoldDB" id="V4AM09"/>
<dbReference type="GO" id="GO:0051726">
    <property type="term" value="P:regulation of cell cycle"/>
    <property type="evidence" value="ECO:0007669"/>
    <property type="project" value="InterPro"/>
</dbReference>
<evidence type="ECO:0000313" key="2">
    <source>
        <dbReference type="Proteomes" id="UP000030746"/>
    </source>
</evidence>
<dbReference type="HOGENOM" id="CLU_118164_1_1_1"/>
<sequence length="158" mass="17963">MTFTRVENLSADQIHKTNKLTDCYGEMLMNCLIQALDSNRLTSGVSDCAKLLSRYPENVMFCILPEAASENISVHIQHILIEAFCWENDIRILKVKLSNRSTSKEGKNGVRKLSSDTNCLLLEYPKDQLSTTDDEIVDYYDTLILNDTFPKPEVELPV</sequence>
<organism evidence="1 2">
    <name type="scientific">Lottia gigantea</name>
    <name type="common">Giant owl limpet</name>
    <dbReference type="NCBI Taxonomy" id="225164"/>
    <lineage>
        <taxon>Eukaryota</taxon>
        <taxon>Metazoa</taxon>
        <taxon>Spiralia</taxon>
        <taxon>Lophotrochozoa</taxon>
        <taxon>Mollusca</taxon>
        <taxon>Gastropoda</taxon>
        <taxon>Patellogastropoda</taxon>
        <taxon>Lottioidea</taxon>
        <taxon>Lottiidae</taxon>
        <taxon>Lottia</taxon>
    </lineage>
</organism>
<keyword evidence="2" id="KW-1185">Reference proteome</keyword>
<dbReference type="RefSeq" id="XP_009043769.1">
    <property type="nucleotide sequence ID" value="XM_009045521.1"/>
</dbReference>
<dbReference type="OMA" id="AMECAPI"/>
<dbReference type="GeneID" id="20247461"/>
<reference evidence="1 2" key="1">
    <citation type="journal article" date="2013" name="Nature">
        <title>Insights into bilaterian evolution from three spiralian genomes.</title>
        <authorList>
            <person name="Simakov O."/>
            <person name="Marletaz F."/>
            <person name="Cho S.J."/>
            <person name="Edsinger-Gonzales E."/>
            <person name="Havlak P."/>
            <person name="Hellsten U."/>
            <person name="Kuo D.H."/>
            <person name="Larsson T."/>
            <person name="Lv J."/>
            <person name="Arendt D."/>
            <person name="Savage R."/>
            <person name="Osoegawa K."/>
            <person name="de Jong P."/>
            <person name="Grimwood J."/>
            <person name="Chapman J.A."/>
            <person name="Shapiro H."/>
            <person name="Aerts A."/>
            <person name="Otillar R.P."/>
            <person name="Terry A.Y."/>
            <person name="Boore J.L."/>
            <person name="Grigoriev I.V."/>
            <person name="Lindberg D.R."/>
            <person name="Seaver E.C."/>
            <person name="Weisblat D.A."/>
            <person name="Putnam N.H."/>
            <person name="Rokhsar D.S."/>
        </authorList>
    </citation>
    <scope>NUCLEOTIDE SEQUENCE [LARGE SCALE GENOMIC DNA]</scope>
</reference>
<dbReference type="KEGG" id="lgi:LOTGIDRAFT_227883"/>
<evidence type="ECO:0000313" key="1">
    <source>
        <dbReference type="EMBL" id="ESP05224.1"/>
    </source>
</evidence>
<name>V4AM09_LOTGI</name>
<dbReference type="PANTHER" id="PTHR10411">
    <property type="entry name" value="GROWTH ARREST AND DNA DAMAGE-INDUCIBLE PROTEIN GADD45"/>
    <property type="match status" value="1"/>
</dbReference>
<dbReference type="CTD" id="20247461"/>
<dbReference type="GO" id="GO:0005737">
    <property type="term" value="C:cytoplasm"/>
    <property type="evidence" value="ECO:0007669"/>
    <property type="project" value="TreeGrafter"/>
</dbReference>
<gene>
    <name evidence="1" type="ORF">LOTGIDRAFT_227883</name>
</gene>
<dbReference type="Proteomes" id="UP000030746">
    <property type="component" value="Unassembled WGS sequence"/>
</dbReference>
<protein>
    <submittedName>
        <fullName evidence="1">Uncharacterized protein</fullName>
    </submittedName>
</protein>
<accession>V4AM09</accession>
<dbReference type="InterPro" id="IPR024824">
    <property type="entry name" value="GADD45"/>
</dbReference>
<dbReference type="EMBL" id="KB199650">
    <property type="protein sequence ID" value="ESP05224.1"/>
    <property type="molecule type" value="Genomic_DNA"/>
</dbReference>
<dbReference type="Gene3D" id="3.30.1330.30">
    <property type="match status" value="1"/>
</dbReference>